<gene>
    <name evidence="1" type="ORF">BDR25DRAFT_364585</name>
</gene>
<reference evidence="1" key="1">
    <citation type="journal article" date="2020" name="Stud. Mycol.">
        <title>101 Dothideomycetes genomes: a test case for predicting lifestyles and emergence of pathogens.</title>
        <authorList>
            <person name="Haridas S."/>
            <person name="Albert R."/>
            <person name="Binder M."/>
            <person name="Bloem J."/>
            <person name="Labutti K."/>
            <person name="Salamov A."/>
            <person name="Andreopoulos B."/>
            <person name="Baker S."/>
            <person name="Barry K."/>
            <person name="Bills G."/>
            <person name="Bluhm B."/>
            <person name="Cannon C."/>
            <person name="Castanera R."/>
            <person name="Culley D."/>
            <person name="Daum C."/>
            <person name="Ezra D."/>
            <person name="Gonzalez J."/>
            <person name="Henrissat B."/>
            <person name="Kuo A."/>
            <person name="Liang C."/>
            <person name="Lipzen A."/>
            <person name="Lutzoni F."/>
            <person name="Magnuson J."/>
            <person name="Mondo S."/>
            <person name="Nolan M."/>
            <person name="Ohm R."/>
            <person name="Pangilinan J."/>
            <person name="Park H.-J."/>
            <person name="Ramirez L."/>
            <person name="Alfaro M."/>
            <person name="Sun H."/>
            <person name="Tritt A."/>
            <person name="Yoshinaga Y."/>
            <person name="Zwiers L.-H."/>
            <person name="Turgeon B."/>
            <person name="Goodwin S."/>
            <person name="Spatafora J."/>
            <person name="Crous P."/>
            <person name="Grigoriev I."/>
        </authorList>
    </citation>
    <scope>NUCLEOTIDE SEQUENCE</scope>
    <source>
        <strain evidence="1">ATCC 200398</strain>
    </source>
</reference>
<organism evidence="1 2">
    <name type="scientific">Lindgomyces ingoldianus</name>
    <dbReference type="NCBI Taxonomy" id="673940"/>
    <lineage>
        <taxon>Eukaryota</taxon>
        <taxon>Fungi</taxon>
        <taxon>Dikarya</taxon>
        <taxon>Ascomycota</taxon>
        <taxon>Pezizomycotina</taxon>
        <taxon>Dothideomycetes</taxon>
        <taxon>Pleosporomycetidae</taxon>
        <taxon>Pleosporales</taxon>
        <taxon>Lindgomycetaceae</taxon>
        <taxon>Lindgomyces</taxon>
    </lineage>
</organism>
<protein>
    <submittedName>
        <fullName evidence="1">GroES-like protein</fullName>
    </submittedName>
</protein>
<dbReference type="Proteomes" id="UP000799755">
    <property type="component" value="Unassembled WGS sequence"/>
</dbReference>
<evidence type="ECO:0000313" key="1">
    <source>
        <dbReference type="EMBL" id="KAF2477690.1"/>
    </source>
</evidence>
<evidence type="ECO:0000313" key="2">
    <source>
        <dbReference type="Proteomes" id="UP000799755"/>
    </source>
</evidence>
<accession>A0ACB6RF62</accession>
<dbReference type="EMBL" id="MU003492">
    <property type="protein sequence ID" value="KAF2477690.1"/>
    <property type="molecule type" value="Genomic_DNA"/>
</dbReference>
<comment type="caution">
    <text evidence="1">The sequence shown here is derived from an EMBL/GenBank/DDBJ whole genome shotgun (WGS) entry which is preliminary data.</text>
</comment>
<keyword evidence="2" id="KW-1185">Reference proteome</keyword>
<proteinExistence type="predicted"/>
<sequence>MSSITLPPKMKALVQEVKGDPLILKSVPTPQATHGAVVVQVLASLAHPNLPKILSKEGLIFTYPIPFTPGDRSVGRVAATGPDTTSLPVGQLVMVEPWFRARDNSDVQILFGAFDGSTPAAKTWMADNWRYAAYAEYVKTPLENTWALNENRLCKELGYSIPELLQLTVDVVAYGGLRGIDIKAGERLIVAPATGMFSGATVGVAVAMGVSVIAVGRNIEVLKKLKETCPEQIEIVVLTGDLENDKAAMMRFGPVDALLEMSPAEAGGSNYVRAAFGALRQYGRASIMGYGTGLMADIEIPYMEVVFKNLRIQGQCMYEREHVRGLVKLAESGALKLGNKRGDGVKGTFKLEEVDELFKGKVGVGSFYALTPWKE</sequence>
<name>A0ACB6RF62_9PLEO</name>